<accession>A0A5J6V3I9</accession>
<keyword evidence="1" id="KW-0472">Membrane</keyword>
<keyword evidence="1" id="KW-0812">Transmembrane</keyword>
<dbReference type="RefSeq" id="WP_158060898.1">
    <property type="nucleotide sequence ID" value="NZ_CP044427.1"/>
</dbReference>
<dbReference type="OrthoDB" id="3540634at2"/>
<sequence>MSISPVSRRIAGLLLLTVVAVQFGGYFLTRVVSGQEQLTDFQTGFARAGHAHAGVLIILSLVCLLLVDAIEPRGAAAYVARLAVPAAAVLMSAGFFLSSMGSGLDEPNGWIVVLWLGAASLTVGVLTLGVALLRAGPTPSSSPAERARTR</sequence>
<feature type="transmembrane region" description="Helical" evidence="1">
    <location>
        <begin position="110"/>
        <end position="133"/>
    </location>
</feature>
<keyword evidence="1" id="KW-1133">Transmembrane helix</keyword>
<proteinExistence type="predicted"/>
<dbReference type="AlphaFoldDB" id="A0A5J6V3I9"/>
<evidence type="ECO:0000313" key="2">
    <source>
        <dbReference type="EMBL" id="QFG68510.1"/>
    </source>
</evidence>
<evidence type="ECO:0008006" key="4">
    <source>
        <dbReference type="Google" id="ProtNLM"/>
    </source>
</evidence>
<evidence type="ECO:0000256" key="1">
    <source>
        <dbReference type="SAM" id="Phobius"/>
    </source>
</evidence>
<dbReference type="KEGG" id="serw:FY030_07085"/>
<reference evidence="2 3" key="1">
    <citation type="submission" date="2019-09" db="EMBL/GenBank/DDBJ databases">
        <title>Serinicoccus pratensis sp. nov., isolated from meadow soil.</title>
        <authorList>
            <person name="Zhang W."/>
        </authorList>
    </citation>
    <scope>NUCLEOTIDE SEQUENCE [LARGE SCALE GENOMIC DNA]</scope>
    <source>
        <strain evidence="2 3">W204</strain>
    </source>
</reference>
<protein>
    <recommendedName>
        <fullName evidence="4">DUF2871 domain-containing protein</fullName>
    </recommendedName>
</protein>
<name>A0A5J6V3I9_9MICO</name>
<dbReference type="EMBL" id="CP044427">
    <property type="protein sequence ID" value="QFG68510.1"/>
    <property type="molecule type" value="Genomic_DNA"/>
</dbReference>
<keyword evidence="3" id="KW-1185">Reference proteome</keyword>
<dbReference type="Proteomes" id="UP000326546">
    <property type="component" value="Chromosome"/>
</dbReference>
<gene>
    <name evidence="2" type="ORF">FY030_07085</name>
</gene>
<feature type="transmembrane region" description="Helical" evidence="1">
    <location>
        <begin position="49"/>
        <end position="67"/>
    </location>
</feature>
<evidence type="ECO:0000313" key="3">
    <source>
        <dbReference type="Proteomes" id="UP000326546"/>
    </source>
</evidence>
<organism evidence="2 3">
    <name type="scientific">Ornithinimicrobium pratense</name>
    <dbReference type="NCBI Taxonomy" id="2593973"/>
    <lineage>
        <taxon>Bacteria</taxon>
        <taxon>Bacillati</taxon>
        <taxon>Actinomycetota</taxon>
        <taxon>Actinomycetes</taxon>
        <taxon>Micrococcales</taxon>
        <taxon>Ornithinimicrobiaceae</taxon>
        <taxon>Ornithinimicrobium</taxon>
    </lineage>
</organism>
<feature type="transmembrane region" description="Helical" evidence="1">
    <location>
        <begin position="79"/>
        <end position="98"/>
    </location>
</feature>